<accession>A0A074J9U6</accession>
<keyword evidence="1" id="KW-0472">Membrane</keyword>
<dbReference type="InterPro" id="IPR012422">
    <property type="entry name" value="Cyt_c_oxidase_su4_bac-aa3"/>
</dbReference>
<evidence type="ECO:0000259" key="2">
    <source>
        <dbReference type="Pfam" id="PF07835"/>
    </source>
</evidence>
<evidence type="ECO:0000313" key="3">
    <source>
        <dbReference type="EMBL" id="KEO52600.1"/>
    </source>
</evidence>
<dbReference type="AlphaFoldDB" id="A0A074J9U6"/>
<reference evidence="3 4" key="1">
    <citation type="submission" date="2013-07" db="EMBL/GenBank/DDBJ databases">
        <title>Thioclava pacifica DSM 10166 Genome Sequencing.</title>
        <authorList>
            <person name="Lai Q."/>
            <person name="Shao Z."/>
        </authorList>
    </citation>
    <scope>NUCLEOTIDE SEQUENCE [LARGE SCALE GENOMIC DNA]</scope>
    <source>
        <strain evidence="3 4">DSM 10166</strain>
    </source>
</reference>
<sequence>MADYKPGNMDIRVQERTFAGFVRFVTVSVVVIICFLVFLALVNG</sequence>
<dbReference type="Gene3D" id="1.20.5.160">
    <property type="entry name" value="Bacterial aa3 type cytochrome c oxidase subunit IV"/>
    <property type="match status" value="1"/>
</dbReference>
<dbReference type="STRING" id="1353537.TP2_06590"/>
<keyword evidence="1" id="KW-1133">Transmembrane helix</keyword>
<dbReference type="eggNOG" id="ENOG5032Q3P">
    <property type="taxonomic scope" value="Bacteria"/>
</dbReference>
<feature type="domain" description="Cytochrome c oxidase subunit IV bacterial aa3 type" evidence="2">
    <location>
        <begin position="8"/>
        <end position="43"/>
    </location>
</feature>
<dbReference type="Proteomes" id="UP000027432">
    <property type="component" value="Unassembled WGS sequence"/>
</dbReference>
<keyword evidence="4" id="KW-1185">Reference proteome</keyword>
<protein>
    <recommendedName>
        <fullName evidence="2">Cytochrome c oxidase subunit IV bacterial aa3 type domain-containing protein</fullName>
    </recommendedName>
</protein>
<name>A0A074J9U6_9RHOB</name>
<feature type="transmembrane region" description="Helical" evidence="1">
    <location>
        <begin position="21"/>
        <end position="42"/>
    </location>
</feature>
<gene>
    <name evidence="3" type="ORF">TP2_06590</name>
</gene>
<comment type="caution">
    <text evidence="3">The sequence shown here is derived from an EMBL/GenBank/DDBJ whole genome shotgun (WGS) entry which is preliminary data.</text>
</comment>
<proteinExistence type="predicted"/>
<dbReference type="RefSeq" id="WP_038076574.1">
    <property type="nucleotide sequence ID" value="NZ_AUND01000023.1"/>
</dbReference>
<dbReference type="EMBL" id="AUND01000023">
    <property type="protein sequence ID" value="KEO52600.1"/>
    <property type="molecule type" value="Genomic_DNA"/>
</dbReference>
<organism evidence="3 4">
    <name type="scientific">Thioclava pacifica DSM 10166</name>
    <dbReference type="NCBI Taxonomy" id="1353537"/>
    <lineage>
        <taxon>Bacteria</taxon>
        <taxon>Pseudomonadati</taxon>
        <taxon>Pseudomonadota</taxon>
        <taxon>Alphaproteobacteria</taxon>
        <taxon>Rhodobacterales</taxon>
        <taxon>Paracoccaceae</taxon>
        <taxon>Thioclava</taxon>
    </lineage>
</organism>
<evidence type="ECO:0000313" key="4">
    <source>
        <dbReference type="Proteomes" id="UP000027432"/>
    </source>
</evidence>
<dbReference type="InterPro" id="IPR036596">
    <property type="entry name" value="Cyt-C_aa3_sf"/>
</dbReference>
<evidence type="ECO:0000256" key="1">
    <source>
        <dbReference type="SAM" id="Phobius"/>
    </source>
</evidence>
<keyword evidence="1" id="KW-0812">Transmembrane</keyword>
<dbReference type="SUPFAM" id="SSF81469">
    <property type="entry name" value="Bacterial aa3 type cytochrome c oxidase subunit IV"/>
    <property type="match status" value="1"/>
</dbReference>
<dbReference type="Pfam" id="PF07835">
    <property type="entry name" value="COX4_pro_2"/>
    <property type="match status" value="1"/>
</dbReference>